<keyword evidence="9" id="KW-0418">Kinase</keyword>
<evidence type="ECO:0000256" key="5">
    <source>
        <dbReference type="ARBA" id="ARBA00022553"/>
    </source>
</evidence>
<keyword evidence="6" id="KW-0808">Transferase</keyword>
<accession>A0ABV5C5V0</accession>
<dbReference type="SMART" id="SM00387">
    <property type="entry name" value="HATPase_c"/>
    <property type="match status" value="1"/>
</dbReference>
<evidence type="ECO:0000256" key="8">
    <source>
        <dbReference type="ARBA" id="ARBA00022741"/>
    </source>
</evidence>
<dbReference type="CDD" id="cd00082">
    <property type="entry name" value="HisKA"/>
    <property type="match status" value="1"/>
</dbReference>
<keyword evidence="12" id="KW-0902">Two-component regulatory system</keyword>
<evidence type="ECO:0000256" key="10">
    <source>
        <dbReference type="ARBA" id="ARBA00022840"/>
    </source>
</evidence>
<evidence type="ECO:0000313" key="17">
    <source>
        <dbReference type="EMBL" id="MFB5762884.1"/>
    </source>
</evidence>
<dbReference type="InterPro" id="IPR036097">
    <property type="entry name" value="HisK_dim/P_sf"/>
</dbReference>
<evidence type="ECO:0000256" key="9">
    <source>
        <dbReference type="ARBA" id="ARBA00022777"/>
    </source>
</evidence>
<dbReference type="EMBL" id="JBHIRY010000026">
    <property type="protein sequence ID" value="MFB5762884.1"/>
    <property type="molecule type" value="Genomic_DNA"/>
</dbReference>
<dbReference type="PRINTS" id="PR00344">
    <property type="entry name" value="BCTRLSENSOR"/>
</dbReference>
<comment type="caution">
    <text evidence="17">The sequence shown here is derived from an EMBL/GenBank/DDBJ whole genome shotgun (WGS) entry which is preliminary data.</text>
</comment>
<sequence length="482" mass="54858">MTIKKRLFYSNLLMVISPLIAMLIIGTVLFFIGEAFFSGTDEVDIMNDSLLEMQRIIDSTDIDLLSIDKTTQNNLMNQLSDKGFQISGVQAGEILFTNMNLEEQALLPKYLEKEKLYTANQTLWIRDEDYFLLWRHLETDTQPLTLIVLGFNEVDRIHGAKDTAALISLVLLILISIVFIVILFSLYFANKMIRNIMIPINHLYEGAQRIREGNLDQDIFCHGAEELEDVCETFNEMQHQLKERARKNEIYERDRNEMLAGISHDLRTPLTSIKSYVRGLQDDIAKTPDKQKEYLEVVYLKACQIEKLINSLFLFSKLETGKFPFDFKSVSIQNFIVTLLDSVEYDLNKNNAVLTLNSTCTDQKVYIDGAQMSRVITNILDNSLNYNPNRQIHITVTLSEVDGIIVIRIQDDGVGVSDKQLLRLFDSFYRGDESRNNAAEGSGLGLAIARNIVNANNGKIYAKNDNGLAVIIELPVEKEGNQ</sequence>
<keyword evidence="18" id="KW-1185">Reference proteome</keyword>
<evidence type="ECO:0000256" key="14">
    <source>
        <dbReference type="SAM" id="Phobius"/>
    </source>
</evidence>
<feature type="transmembrane region" description="Helical" evidence="14">
    <location>
        <begin position="12"/>
        <end position="32"/>
    </location>
</feature>
<keyword evidence="13 14" id="KW-0472">Membrane</keyword>
<dbReference type="Gene3D" id="1.10.287.130">
    <property type="match status" value="1"/>
</dbReference>
<dbReference type="InterPro" id="IPR003661">
    <property type="entry name" value="HisK_dim/P_dom"/>
</dbReference>
<dbReference type="Proteomes" id="UP001580430">
    <property type="component" value="Unassembled WGS sequence"/>
</dbReference>
<evidence type="ECO:0000256" key="7">
    <source>
        <dbReference type="ARBA" id="ARBA00022692"/>
    </source>
</evidence>
<evidence type="ECO:0000256" key="2">
    <source>
        <dbReference type="ARBA" id="ARBA00004651"/>
    </source>
</evidence>
<feature type="domain" description="Histidine kinase" evidence="15">
    <location>
        <begin position="261"/>
        <end position="478"/>
    </location>
</feature>
<evidence type="ECO:0000256" key="12">
    <source>
        <dbReference type="ARBA" id="ARBA00023012"/>
    </source>
</evidence>
<evidence type="ECO:0000256" key="11">
    <source>
        <dbReference type="ARBA" id="ARBA00022989"/>
    </source>
</evidence>
<keyword evidence="8" id="KW-0547">Nucleotide-binding</keyword>
<keyword evidence="10 17" id="KW-0067">ATP-binding</keyword>
<dbReference type="InterPro" id="IPR003660">
    <property type="entry name" value="HAMP_dom"/>
</dbReference>
<evidence type="ECO:0000259" key="16">
    <source>
        <dbReference type="PROSITE" id="PS50885"/>
    </source>
</evidence>
<dbReference type="Pfam" id="PF00672">
    <property type="entry name" value="HAMP"/>
    <property type="match status" value="1"/>
</dbReference>
<evidence type="ECO:0000256" key="4">
    <source>
        <dbReference type="ARBA" id="ARBA00022475"/>
    </source>
</evidence>
<evidence type="ECO:0000313" key="18">
    <source>
        <dbReference type="Proteomes" id="UP001580430"/>
    </source>
</evidence>
<name>A0ABV5C5V0_9BACL</name>
<dbReference type="SUPFAM" id="SSF55874">
    <property type="entry name" value="ATPase domain of HSP90 chaperone/DNA topoisomerase II/histidine kinase"/>
    <property type="match status" value="1"/>
</dbReference>
<dbReference type="Pfam" id="PF02518">
    <property type="entry name" value="HATPase_c"/>
    <property type="match status" value="1"/>
</dbReference>
<dbReference type="PANTHER" id="PTHR45528:SF1">
    <property type="entry name" value="SENSOR HISTIDINE KINASE CPXA"/>
    <property type="match status" value="1"/>
</dbReference>
<feature type="transmembrane region" description="Helical" evidence="14">
    <location>
        <begin position="164"/>
        <end position="189"/>
    </location>
</feature>
<evidence type="ECO:0000256" key="3">
    <source>
        <dbReference type="ARBA" id="ARBA00012438"/>
    </source>
</evidence>
<proteinExistence type="predicted"/>
<keyword evidence="4" id="KW-1003">Cell membrane</keyword>
<dbReference type="GO" id="GO:0005524">
    <property type="term" value="F:ATP binding"/>
    <property type="evidence" value="ECO:0007669"/>
    <property type="project" value="UniProtKB-KW"/>
</dbReference>
<gene>
    <name evidence="17" type="ORF">ACE5LO_21140</name>
</gene>
<dbReference type="PROSITE" id="PS50109">
    <property type="entry name" value="HIS_KIN"/>
    <property type="match status" value="1"/>
</dbReference>
<dbReference type="EC" id="2.7.13.3" evidence="3"/>
<dbReference type="InterPro" id="IPR004358">
    <property type="entry name" value="Sig_transdc_His_kin-like_C"/>
</dbReference>
<keyword evidence="11 14" id="KW-1133">Transmembrane helix</keyword>
<dbReference type="InterPro" id="IPR050398">
    <property type="entry name" value="HssS/ArlS-like"/>
</dbReference>
<comment type="subcellular location">
    <subcellularLocation>
        <location evidence="2">Cell membrane</location>
        <topology evidence="2">Multi-pass membrane protein</topology>
    </subcellularLocation>
</comment>
<dbReference type="SMART" id="SM00304">
    <property type="entry name" value="HAMP"/>
    <property type="match status" value="1"/>
</dbReference>
<dbReference type="InterPro" id="IPR036890">
    <property type="entry name" value="HATPase_C_sf"/>
</dbReference>
<dbReference type="SUPFAM" id="SSF158472">
    <property type="entry name" value="HAMP domain-like"/>
    <property type="match status" value="1"/>
</dbReference>
<organism evidence="17 18">
    <name type="scientific">Paenibacillus medicaginis</name>
    <dbReference type="NCBI Taxonomy" id="1470560"/>
    <lineage>
        <taxon>Bacteria</taxon>
        <taxon>Bacillati</taxon>
        <taxon>Bacillota</taxon>
        <taxon>Bacilli</taxon>
        <taxon>Bacillales</taxon>
        <taxon>Paenibacillaceae</taxon>
        <taxon>Paenibacillus</taxon>
    </lineage>
</organism>
<keyword evidence="7 14" id="KW-0812">Transmembrane</keyword>
<dbReference type="SMART" id="SM00388">
    <property type="entry name" value="HisKA"/>
    <property type="match status" value="1"/>
</dbReference>
<protein>
    <recommendedName>
        <fullName evidence="3">histidine kinase</fullName>
        <ecNumber evidence="3">2.7.13.3</ecNumber>
    </recommendedName>
</protein>
<evidence type="ECO:0000256" key="13">
    <source>
        <dbReference type="ARBA" id="ARBA00023136"/>
    </source>
</evidence>
<evidence type="ECO:0000256" key="6">
    <source>
        <dbReference type="ARBA" id="ARBA00022679"/>
    </source>
</evidence>
<dbReference type="SUPFAM" id="SSF47384">
    <property type="entry name" value="Homodimeric domain of signal transducing histidine kinase"/>
    <property type="match status" value="1"/>
</dbReference>
<evidence type="ECO:0000259" key="15">
    <source>
        <dbReference type="PROSITE" id="PS50109"/>
    </source>
</evidence>
<evidence type="ECO:0000256" key="1">
    <source>
        <dbReference type="ARBA" id="ARBA00000085"/>
    </source>
</evidence>
<keyword evidence="5" id="KW-0597">Phosphoprotein</keyword>
<dbReference type="PROSITE" id="PS50885">
    <property type="entry name" value="HAMP"/>
    <property type="match status" value="1"/>
</dbReference>
<dbReference type="Pfam" id="PF00512">
    <property type="entry name" value="HisKA"/>
    <property type="match status" value="1"/>
</dbReference>
<comment type="catalytic activity">
    <reaction evidence="1">
        <text>ATP + protein L-histidine = ADP + protein N-phospho-L-histidine.</text>
        <dbReference type="EC" id="2.7.13.3"/>
    </reaction>
</comment>
<dbReference type="Gene3D" id="3.30.565.10">
    <property type="entry name" value="Histidine kinase-like ATPase, C-terminal domain"/>
    <property type="match status" value="1"/>
</dbReference>
<feature type="domain" description="HAMP" evidence="16">
    <location>
        <begin position="194"/>
        <end position="246"/>
    </location>
</feature>
<reference evidence="17 18" key="1">
    <citation type="submission" date="2024-09" db="EMBL/GenBank/DDBJ databases">
        <title>Paenibacillus zeirhizospherea sp. nov., isolated from surface of the maize (Zea mays) roots in a horticulture field, Hungary.</title>
        <authorList>
            <person name="Marton D."/>
            <person name="Farkas M."/>
            <person name="Bedics A."/>
            <person name="Toth E."/>
            <person name="Tancsics A."/>
            <person name="Boka K."/>
            <person name="Marati G."/>
            <person name="Kriszt B."/>
            <person name="Cserhati M."/>
        </authorList>
    </citation>
    <scope>NUCLEOTIDE SEQUENCE [LARGE SCALE GENOMIC DNA]</scope>
    <source>
        <strain evidence="17 18">JCM 18446</strain>
    </source>
</reference>
<dbReference type="InterPro" id="IPR005467">
    <property type="entry name" value="His_kinase_dom"/>
</dbReference>
<dbReference type="RefSeq" id="WP_375521967.1">
    <property type="nucleotide sequence ID" value="NZ_JBHIRY010000026.1"/>
</dbReference>
<dbReference type="InterPro" id="IPR003594">
    <property type="entry name" value="HATPase_dom"/>
</dbReference>
<dbReference type="CDD" id="cd06225">
    <property type="entry name" value="HAMP"/>
    <property type="match status" value="1"/>
</dbReference>
<dbReference type="CDD" id="cd00075">
    <property type="entry name" value="HATPase"/>
    <property type="match status" value="1"/>
</dbReference>
<dbReference type="PANTHER" id="PTHR45528">
    <property type="entry name" value="SENSOR HISTIDINE KINASE CPXA"/>
    <property type="match status" value="1"/>
</dbReference>
<dbReference type="Gene3D" id="6.10.340.10">
    <property type="match status" value="1"/>
</dbReference>